<dbReference type="AlphaFoldDB" id="A0AAV4WHN0"/>
<accession>A0AAV4WHN0</accession>
<keyword evidence="3" id="KW-1185">Reference proteome</keyword>
<comment type="caution">
    <text evidence="2">The sequence shown here is derived from an EMBL/GenBank/DDBJ whole genome shotgun (WGS) entry which is preliminary data.</text>
</comment>
<feature type="region of interest" description="Disordered" evidence="1">
    <location>
        <begin position="58"/>
        <end position="78"/>
    </location>
</feature>
<sequence length="137" mass="15008">MLMDAAGPQDRWGLTTGHADAADTNAISTLSWQTNGLCQENACYLERYHEQRPVKPCKNETSTFPLPGRKINSPGRGAVDRAGGDLLRLISGGEEMLMDDAVPQRSMGEGGTLDTRMQRTQTQIAFFLGRRMASCTM</sequence>
<organism evidence="2 3">
    <name type="scientific">Caerostris darwini</name>
    <dbReference type="NCBI Taxonomy" id="1538125"/>
    <lineage>
        <taxon>Eukaryota</taxon>
        <taxon>Metazoa</taxon>
        <taxon>Ecdysozoa</taxon>
        <taxon>Arthropoda</taxon>
        <taxon>Chelicerata</taxon>
        <taxon>Arachnida</taxon>
        <taxon>Araneae</taxon>
        <taxon>Araneomorphae</taxon>
        <taxon>Entelegynae</taxon>
        <taxon>Araneoidea</taxon>
        <taxon>Araneidae</taxon>
        <taxon>Caerostris</taxon>
    </lineage>
</organism>
<dbReference type="Proteomes" id="UP001054837">
    <property type="component" value="Unassembled WGS sequence"/>
</dbReference>
<protein>
    <submittedName>
        <fullName evidence="2">Uncharacterized protein</fullName>
    </submittedName>
</protein>
<dbReference type="EMBL" id="BPLQ01014682">
    <property type="protein sequence ID" value="GIY82046.1"/>
    <property type="molecule type" value="Genomic_DNA"/>
</dbReference>
<evidence type="ECO:0000256" key="1">
    <source>
        <dbReference type="SAM" id="MobiDB-lite"/>
    </source>
</evidence>
<reference evidence="2 3" key="1">
    <citation type="submission" date="2021-06" db="EMBL/GenBank/DDBJ databases">
        <title>Caerostris darwini draft genome.</title>
        <authorList>
            <person name="Kono N."/>
            <person name="Arakawa K."/>
        </authorList>
    </citation>
    <scope>NUCLEOTIDE SEQUENCE [LARGE SCALE GENOMIC DNA]</scope>
</reference>
<gene>
    <name evidence="2" type="ORF">CDAR_584541</name>
</gene>
<evidence type="ECO:0000313" key="3">
    <source>
        <dbReference type="Proteomes" id="UP001054837"/>
    </source>
</evidence>
<name>A0AAV4WHN0_9ARAC</name>
<proteinExistence type="predicted"/>
<evidence type="ECO:0000313" key="2">
    <source>
        <dbReference type="EMBL" id="GIY82046.1"/>
    </source>
</evidence>